<comment type="similarity">
    <text evidence="1 5">Belongs to the N(4)/N(6)-methyltransferase family.</text>
</comment>
<dbReference type="InterPro" id="IPR002052">
    <property type="entry name" value="DNA_methylase_N6_adenine_CS"/>
</dbReference>
<keyword evidence="8" id="KW-1185">Reference proteome</keyword>
<gene>
    <name evidence="7" type="ORF">E2L08_16725</name>
</gene>
<dbReference type="PROSITE" id="PS00092">
    <property type="entry name" value="N6_MTASE"/>
    <property type="match status" value="1"/>
</dbReference>
<dbReference type="GO" id="GO:0008170">
    <property type="term" value="F:N-methyltransferase activity"/>
    <property type="evidence" value="ECO:0007669"/>
    <property type="project" value="InterPro"/>
</dbReference>
<comment type="catalytic activity">
    <reaction evidence="4">
        <text>a 2'-deoxyadenosine in DNA + S-adenosyl-L-methionine = an N(6)-methyl-2'-deoxyadenosine in DNA + S-adenosyl-L-homocysteine + H(+)</text>
        <dbReference type="Rhea" id="RHEA:15197"/>
        <dbReference type="Rhea" id="RHEA-COMP:12418"/>
        <dbReference type="Rhea" id="RHEA-COMP:12419"/>
        <dbReference type="ChEBI" id="CHEBI:15378"/>
        <dbReference type="ChEBI" id="CHEBI:57856"/>
        <dbReference type="ChEBI" id="CHEBI:59789"/>
        <dbReference type="ChEBI" id="CHEBI:90615"/>
        <dbReference type="ChEBI" id="CHEBI:90616"/>
        <dbReference type="EC" id="2.1.1.72"/>
    </reaction>
</comment>
<dbReference type="Pfam" id="PF01555">
    <property type="entry name" value="N6_N4_Mtase"/>
    <property type="match status" value="1"/>
</dbReference>
<dbReference type="RefSeq" id="WP_133398221.1">
    <property type="nucleotide sequence ID" value="NZ_SNAA01000041.1"/>
</dbReference>
<keyword evidence="2 7" id="KW-0489">Methyltransferase</keyword>
<evidence type="ECO:0000256" key="5">
    <source>
        <dbReference type="RuleBase" id="RU362026"/>
    </source>
</evidence>
<dbReference type="PANTHER" id="PTHR13370">
    <property type="entry name" value="RNA METHYLASE-RELATED"/>
    <property type="match status" value="1"/>
</dbReference>
<dbReference type="AlphaFoldDB" id="A0A4R5ZVC2"/>
<feature type="domain" description="DNA methylase N-4/N-6" evidence="6">
    <location>
        <begin position="24"/>
        <end position="204"/>
    </location>
</feature>
<dbReference type="Gene3D" id="3.40.50.150">
    <property type="entry name" value="Vaccinia Virus protein VP39"/>
    <property type="match status" value="1"/>
</dbReference>
<dbReference type="GO" id="GO:0009007">
    <property type="term" value="F:site-specific DNA-methyltransferase (adenine-specific) activity"/>
    <property type="evidence" value="ECO:0007669"/>
    <property type="project" value="UniProtKB-EC"/>
</dbReference>
<keyword evidence="3" id="KW-0808">Transferase</keyword>
<dbReference type="InterPro" id="IPR029063">
    <property type="entry name" value="SAM-dependent_MTases_sf"/>
</dbReference>
<proteinExistence type="inferred from homology"/>
<evidence type="ECO:0000256" key="3">
    <source>
        <dbReference type="ARBA" id="ARBA00022679"/>
    </source>
</evidence>
<dbReference type="InterPro" id="IPR002941">
    <property type="entry name" value="DNA_methylase_N4/N6"/>
</dbReference>
<accession>A0A4R5ZVC2</accession>
<protein>
    <recommendedName>
        <fullName evidence="5">Methyltransferase</fullName>
        <ecNumber evidence="5">2.1.1.-</ecNumber>
    </recommendedName>
</protein>
<reference evidence="7 8" key="1">
    <citation type="submission" date="2019-03" db="EMBL/GenBank/DDBJ databases">
        <title>Primorskyibacter sp. SS33 isolated from sediments.</title>
        <authorList>
            <person name="Xunke S."/>
        </authorList>
    </citation>
    <scope>NUCLEOTIDE SEQUENCE [LARGE SCALE GENOMIC DNA]</scope>
    <source>
        <strain evidence="7 8">SS33</strain>
    </source>
</reference>
<dbReference type="NCBIfam" id="NF010253">
    <property type="entry name" value="PRK13699.1"/>
    <property type="match status" value="1"/>
</dbReference>
<comment type="caution">
    <text evidence="7">The sequence shown here is derived from an EMBL/GenBank/DDBJ whole genome shotgun (WGS) entry which is preliminary data.</text>
</comment>
<dbReference type="Proteomes" id="UP000295701">
    <property type="component" value="Unassembled WGS sequence"/>
</dbReference>
<dbReference type="EC" id="2.1.1.-" evidence="5"/>
<dbReference type="GO" id="GO:0005737">
    <property type="term" value="C:cytoplasm"/>
    <property type="evidence" value="ECO:0007669"/>
    <property type="project" value="TreeGrafter"/>
</dbReference>
<dbReference type="PRINTS" id="PR00508">
    <property type="entry name" value="S21N4MTFRASE"/>
</dbReference>
<sequence>MKEFNKIISGNALEVLKEVPSGIIDLAVTDPPYGVRYRDRTGRSVKNDDDLSAVLPVFGELYRAMRPNSYCISFYGWNRVDEFMKAWKDAGFTVAGHIVWTKDYSSRTGVLKYHHEQAYVLAKGRPARPAAPIADVQHWTRTGNRAHPTEKAVESLQPLIKAFSKRGDLVCDPFSGSGSTSVAAALSGRQYLGIELEEKYCAHARQRLAGVNRYLQTRPDALAA</sequence>
<evidence type="ECO:0000313" key="8">
    <source>
        <dbReference type="Proteomes" id="UP000295701"/>
    </source>
</evidence>
<evidence type="ECO:0000259" key="6">
    <source>
        <dbReference type="Pfam" id="PF01555"/>
    </source>
</evidence>
<dbReference type="GO" id="GO:0003677">
    <property type="term" value="F:DNA binding"/>
    <property type="evidence" value="ECO:0007669"/>
    <property type="project" value="InterPro"/>
</dbReference>
<dbReference type="SUPFAM" id="SSF53335">
    <property type="entry name" value="S-adenosyl-L-methionine-dependent methyltransferases"/>
    <property type="match status" value="1"/>
</dbReference>
<name>A0A4R5ZVC2_9RHOB</name>
<evidence type="ECO:0000256" key="4">
    <source>
        <dbReference type="ARBA" id="ARBA00047942"/>
    </source>
</evidence>
<dbReference type="PANTHER" id="PTHR13370:SF3">
    <property type="entry name" value="TRNA (GUANINE(10)-N2)-METHYLTRANSFERASE HOMOLOG"/>
    <property type="match status" value="1"/>
</dbReference>
<evidence type="ECO:0000313" key="7">
    <source>
        <dbReference type="EMBL" id="TDL74115.1"/>
    </source>
</evidence>
<evidence type="ECO:0000256" key="2">
    <source>
        <dbReference type="ARBA" id="ARBA00022603"/>
    </source>
</evidence>
<dbReference type="GO" id="GO:0032259">
    <property type="term" value="P:methylation"/>
    <property type="evidence" value="ECO:0007669"/>
    <property type="project" value="UniProtKB-KW"/>
</dbReference>
<dbReference type="OrthoDB" id="7806498at2"/>
<dbReference type="EMBL" id="SNAA01000041">
    <property type="protein sequence ID" value="TDL74115.1"/>
    <property type="molecule type" value="Genomic_DNA"/>
</dbReference>
<evidence type="ECO:0000256" key="1">
    <source>
        <dbReference type="ARBA" id="ARBA00006594"/>
    </source>
</evidence>
<dbReference type="InterPro" id="IPR001091">
    <property type="entry name" value="RM_Methyltransferase"/>
</dbReference>
<organism evidence="7 8">
    <name type="scientific">Palleronia sediminis</name>
    <dbReference type="NCBI Taxonomy" id="2547833"/>
    <lineage>
        <taxon>Bacteria</taxon>
        <taxon>Pseudomonadati</taxon>
        <taxon>Pseudomonadota</taxon>
        <taxon>Alphaproteobacteria</taxon>
        <taxon>Rhodobacterales</taxon>
        <taxon>Roseobacteraceae</taxon>
        <taxon>Palleronia</taxon>
    </lineage>
</organism>